<gene>
    <name evidence="2" type="ORF">AUJ40_01630</name>
</gene>
<dbReference type="EMBL" id="MNUJ01000033">
    <property type="protein sequence ID" value="OIN89598.1"/>
    <property type="molecule type" value="Genomic_DNA"/>
</dbReference>
<evidence type="ECO:0000313" key="2">
    <source>
        <dbReference type="EMBL" id="OIN89598.1"/>
    </source>
</evidence>
<accession>A0A1J4RUK6</accession>
<organism evidence="2 3">
    <name type="scientific">Candidatus Berkelbacteria bacterium CG1_02_42_45</name>
    <dbReference type="NCBI Taxonomy" id="1805036"/>
    <lineage>
        <taxon>Bacteria</taxon>
        <taxon>Candidatus Berkelbacteria</taxon>
    </lineage>
</organism>
<reference evidence="2 3" key="1">
    <citation type="journal article" date="2016" name="Environ. Microbiol.">
        <title>Genomic resolution of a cold subsurface aquifer community provides metabolic insights for novel microbes adapted to high CO concentrations.</title>
        <authorList>
            <person name="Probst A.J."/>
            <person name="Castelle C.J."/>
            <person name="Singh A."/>
            <person name="Brown C.T."/>
            <person name="Anantharaman K."/>
            <person name="Sharon I."/>
            <person name="Hug L.A."/>
            <person name="Burstein D."/>
            <person name="Emerson J.B."/>
            <person name="Thomas B.C."/>
            <person name="Banfield J.F."/>
        </authorList>
    </citation>
    <scope>NUCLEOTIDE SEQUENCE [LARGE SCALE GENOMIC DNA]</scope>
    <source>
        <strain evidence="2">CG1_02_42_45</strain>
    </source>
</reference>
<evidence type="ECO:0000256" key="1">
    <source>
        <dbReference type="SAM" id="MobiDB-lite"/>
    </source>
</evidence>
<name>A0A1J4RUK6_9BACT</name>
<feature type="region of interest" description="Disordered" evidence="1">
    <location>
        <begin position="49"/>
        <end position="70"/>
    </location>
</feature>
<proteinExistence type="predicted"/>
<evidence type="ECO:0000313" key="3">
    <source>
        <dbReference type="Proteomes" id="UP000182753"/>
    </source>
</evidence>
<sequence length="108" mass="11341">MDTKSPLPYDGGGGLGFLAGVASGDNGVPLHLMPLRLLRPEHSIVLGKDRRLPVPRPAKGSHWQPSPTTRGWGSDAAMIFSETSRVISLNPCGLVSGCGGLVVCHRDS</sequence>
<protein>
    <submittedName>
        <fullName evidence="2">Uncharacterized protein</fullName>
    </submittedName>
</protein>
<dbReference type="AlphaFoldDB" id="A0A1J4RUK6"/>
<comment type="caution">
    <text evidence="2">The sequence shown here is derived from an EMBL/GenBank/DDBJ whole genome shotgun (WGS) entry which is preliminary data.</text>
</comment>
<dbReference type="Proteomes" id="UP000182753">
    <property type="component" value="Unassembled WGS sequence"/>
</dbReference>